<keyword evidence="4 9" id="KW-0812">Transmembrane</keyword>
<reference evidence="10 11" key="1">
    <citation type="journal article" date="2016" name="Nat. Commun.">
        <title>Thousands of microbial genomes shed light on interconnected biogeochemical processes in an aquifer system.</title>
        <authorList>
            <person name="Anantharaman K."/>
            <person name="Brown C.T."/>
            <person name="Hug L.A."/>
            <person name="Sharon I."/>
            <person name="Castelle C.J."/>
            <person name="Probst A.J."/>
            <person name="Thomas B.C."/>
            <person name="Singh A."/>
            <person name="Wilkins M.J."/>
            <person name="Karaoz U."/>
            <person name="Brodie E.L."/>
            <person name="Williams K.H."/>
            <person name="Hubbard S.S."/>
            <person name="Banfield J.F."/>
        </authorList>
    </citation>
    <scope>NUCLEOTIDE SEQUENCE [LARGE SCALE GENOMIC DNA]</scope>
</reference>
<comment type="subcellular location">
    <subcellularLocation>
        <location evidence="9">Cell membrane</location>
        <topology evidence="9">Single-pass membrane protein</topology>
    </subcellularLocation>
    <subcellularLocation>
        <location evidence="1">Membrane</location>
    </subcellularLocation>
</comment>
<dbReference type="EMBL" id="MEUG01000001">
    <property type="protein sequence ID" value="OGC28018.1"/>
    <property type="molecule type" value="Genomic_DNA"/>
</dbReference>
<comment type="caution">
    <text evidence="10">The sequence shown here is derived from an EMBL/GenBank/DDBJ whole genome shotgun (WGS) entry which is preliminary data.</text>
</comment>
<keyword evidence="8 9" id="KW-0472">Membrane</keyword>
<evidence type="ECO:0000256" key="3">
    <source>
        <dbReference type="ARBA" id="ARBA00022475"/>
    </source>
</evidence>
<proteinExistence type="inferred from homology"/>
<dbReference type="GO" id="GO:0008320">
    <property type="term" value="F:protein transmembrane transporter activity"/>
    <property type="evidence" value="ECO:0007669"/>
    <property type="project" value="UniProtKB-UniRule"/>
</dbReference>
<dbReference type="InterPro" id="IPR001901">
    <property type="entry name" value="Translocase_SecE/Sec61-g"/>
</dbReference>
<protein>
    <recommendedName>
        <fullName evidence="9">Protein translocase subunit SecE</fullName>
    </recommendedName>
</protein>
<comment type="similarity">
    <text evidence="9">Belongs to the SecE/SEC61-gamma family.</text>
</comment>
<evidence type="ECO:0000256" key="5">
    <source>
        <dbReference type="ARBA" id="ARBA00022927"/>
    </source>
</evidence>
<dbReference type="InterPro" id="IPR038379">
    <property type="entry name" value="SecE_sf"/>
</dbReference>
<evidence type="ECO:0000256" key="7">
    <source>
        <dbReference type="ARBA" id="ARBA00023010"/>
    </source>
</evidence>
<keyword evidence="2 9" id="KW-0813">Transport</keyword>
<evidence type="ECO:0000256" key="8">
    <source>
        <dbReference type="ARBA" id="ARBA00023136"/>
    </source>
</evidence>
<keyword evidence="7 9" id="KW-0811">Translocation</keyword>
<dbReference type="HAMAP" id="MF_00422">
    <property type="entry name" value="SecE"/>
    <property type="match status" value="1"/>
</dbReference>
<dbReference type="Pfam" id="PF00584">
    <property type="entry name" value="SecE"/>
    <property type="match status" value="1"/>
</dbReference>
<dbReference type="PANTHER" id="PTHR33910:SF1">
    <property type="entry name" value="PROTEIN TRANSLOCASE SUBUNIT SECE"/>
    <property type="match status" value="1"/>
</dbReference>
<keyword evidence="3 9" id="KW-1003">Cell membrane</keyword>
<dbReference type="GO" id="GO:0005886">
    <property type="term" value="C:plasma membrane"/>
    <property type="evidence" value="ECO:0007669"/>
    <property type="project" value="UniProtKB-SubCell"/>
</dbReference>
<dbReference type="Proteomes" id="UP000178602">
    <property type="component" value="Unassembled WGS sequence"/>
</dbReference>
<dbReference type="InterPro" id="IPR005807">
    <property type="entry name" value="SecE_bac"/>
</dbReference>
<evidence type="ECO:0000256" key="1">
    <source>
        <dbReference type="ARBA" id="ARBA00004370"/>
    </source>
</evidence>
<name>A0A1F4T5N9_UNCSA</name>
<evidence type="ECO:0000256" key="6">
    <source>
        <dbReference type="ARBA" id="ARBA00022989"/>
    </source>
</evidence>
<organism evidence="10 11">
    <name type="scientific">candidate division WOR-1 bacterium RIFOXYC12_FULL_54_18</name>
    <dbReference type="NCBI Taxonomy" id="1802584"/>
    <lineage>
        <taxon>Bacteria</taxon>
        <taxon>Bacillati</taxon>
        <taxon>Saganbacteria</taxon>
    </lineage>
</organism>
<gene>
    <name evidence="9" type="primary">secE</name>
    <name evidence="10" type="ORF">A3K49_03340</name>
</gene>
<dbReference type="AlphaFoldDB" id="A0A1F4T5N9"/>
<comment type="function">
    <text evidence="9">Essential subunit of the Sec protein translocation channel SecYEG. Clamps together the 2 halves of SecY. May contact the channel plug during translocation.</text>
</comment>
<dbReference type="GO" id="GO:0043952">
    <property type="term" value="P:protein transport by the Sec complex"/>
    <property type="evidence" value="ECO:0007669"/>
    <property type="project" value="UniProtKB-UniRule"/>
</dbReference>
<dbReference type="GO" id="GO:0006605">
    <property type="term" value="P:protein targeting"/>
    <property type="evidence" value="ECO:0007669"/>
    <property type="project" value="UniProtKB-UniRule"/>
</dbReference>
<dbReference type="PANTHER" id="PTHR33910">
    <property type="entry name" value="PROTEIN TRANSLOCASE SUBUNIT SECE"/>
    <property type="match status" value="1"/>
</dbReference>
<sequence length="61" mass="6975">MKKKIVNYFNETLAEMKKVAWPDRQYVGAATMIILVIVLMTGFFVLFIDYALGSLFKLILG</sequence>
<accession>A0A1F4T5N9</accession>
<comment type="subunit">
    <text evidence="9">Component of the Sec protein translocase complex. Heterotrimer consisting of SecY, SecE and SecG subunits. The heterotrimers can form oligomers, although 1 heterotrimer is thought to be able to translocate proteins. Interacts with the ribosome. Interacts with SecDF, and other proteins may be involved. Interacts with SecA.</text>
</comment>
<evidence type="ECO:0000256" key="4">
    <source>
        <dbReference type="ARBA" id="ARBA00022692"/>
    </source>
</evidence>
<dbReference type="GO" id="GO:0065002">
    <property type="term" value="P:intracellular protein transmembrane transport"/>
    <property type="evidence" value="ECO:0007669"/>
    <property type="project" value="UniProtKB-UniRule"/>
</dbReference>
<feature type="transmembrane region" description="Helical" evidence="9">
    <location>
        <begin position="26"/>
        <end position="48"/>
    </location>
</feature>
<keyword evidence="6 9" id="KW-1133">Transmembrane helix</keyword>
<evidence type="ECO:0000313" key="11">
    <source>
        <dbReference type="Proteomes" id="UP000178602"/>
    </source>
</evidence>
<dbReference type="NCBIfam" id="TIGR00964">
    <property type="entry name" value="secE_bact"/>
    <property type="match status" value="1"/>
</dbReference>
<evidence type="ECO:0000256" key="9">
    <source>
        <dbReference type="HAMAP-Rule" id="MF_00422"/>
    </source>
</evidence>
<dbReference type="GO" id="GO:0009306">
    <property type="term" value="P:protein secretion"/>
    <property type="evidence" value="ECO:0007669"/>
    <property type="project" value="UniProtKB-UniRule"/>
</dbReference>
<evidence type="ECO:0000256" key="2">
    <source>
        <dbReference type="ARBA" id="ARBA00022448"/>
    </source>
</evidence>
<dbReference type="Gene3D" id="1.20.5.1030">
    <property type="entry name" value="Preprotein translocase secy subunit"/>
    <property type="match status" value="1"/>
</dbReference>
<evidence type="ECO:0000313" key="10">
    <source>
        <dbReference type="EMBL" id="OGC28018.1"/>
    </source>
</evidence>
<keyword evidence="5 9" id="KW-0653">Protein transport</keyword>